<feature type="compositionally biased region" description="Polar residues" evidence="1">
    <location>
        <begin position="1"/>
        <end position="17"/>
    </location>
</feature>
<feature type="non-terminal residue" evidence="2">
    <location>
        <position position="1"/>
    </location>
</feature>
<dbReference type="Proteomes" id="UP000595437">
    <property type="component" value="Chromosome 6"/>
</dbReference>
<name>A0A7T8HEL7_CALRO</name>
<feature type="compositionally biased region" description="Low complexity" evidence="1">
    <location>
        <begin position="33"/>
        <end position="47"/>
    </location>
</feature>
<evidence type="ECO:0000313" key="2">
    <source>
        <dbReference type="EMBL" id="QQP48678.1"/>
    </source>
</evidence>
<evidence type="ECO:0000313" key="3">
    <source>
        <dbReference type="Proteomes" id="UP000595437"/>
    </source>
</evidence>
<dbReference type="EMBL" id="CP045895">
    <property type="protein sequence ID" value="QQP48678.1"/>
    <property type="molecule type" value="Genomic_DNA"/>
</dbReference>
<sequence length="99" mass="10429">YSEWDSPSSLYSNNLDPSSKIMASCAPYPPSVTPSVTPSSTNSSSSNKGRKVNFNLTIKIKEEPDESWGPNGPPSLSDMSEGESLAADPLPTTPGGQPQ</sequence>
<evidence type="ECO:0000256" key="1">
    <source>
        <dbReference type="SAM" id="MobiDB-lite"/>
    </source>
</evidence>
<gene>
    <name evidence="2" type="ORF">FKW44_009060</name>
</gene>
<dbReference type="AlphaFoldDB" id="A0A7T8HEL7"/>
<accession>A0A7T8HEL7</accession>
<organism evidence="2 3">
    <name type="scientific">Caligus rogercresseyi</name>
    <name type="common">Sea louse</name>
    <dbReference type="NCBI Taxonomy" id="217165"/>
    <lineage>
        <taxon>Eukaryota</taxon>
        <taxon>Metazoa</taxon>
        <taxon>Ecdysozoa</taxon>
        <taxon>Arthropoda</taxon>
        <taxon>Crustacea</taxon>
        <taxon>Multicrustacea</taxon>
        <taxon>Hexanauplia</taxon>
        <taxon>Copepoda</taxon>
        <taxon>Siphonostomatoida</taxon>
        <taxon>Caligidae</taxon>
        <taxon>Caligus</taxon>
    </lineage>
</organism>
<keyword evidence="3" id="KW-1185">Reference proteome</keyword>
<protein>
    <submittedName>
        <fullName evidence="2">Vets erythroblastosis virus E26 oncogene -like protein 1 (Avian)</fullName>
    </submittedName>
</protein>
<feature type="region of interest" description="Disordered" evidence="1">
    <location>
        <begin position="1"/>
        <end position="99"/>
    </location>
</feature>
<proteinExistence type="predicted"/>
<feature type="non-terminal residue" evidence="2">
    <location>
        <position position="99"/>
    </location>
</feature>
<reference evidence="3" key="1">
    <citation type="submission" date="2021-01" db="EMBL/GenBank/DDBJ databases">
        <title>Caligus Genome Assembly.</title>
        <authorList>
            <person name="Gallardo-Escarate C."/>
        </authorList>
    </citation>
    <scope>NUCLEOTIDE SEQUENCE [LARGE SCALE GENOMIC DNA]</scope>
</reference>